<dbReference type="InterPro" id="IPR051161">
    <property type="entry name" value="Mannose-6P_isomerase_type2"/>
</dbReference>
<dbReference type="Gene3D" id="3.90.550.10">
    <property type="entry name" value="Spore Coat Polysaccharide Biosynthesis Protein SpsA, Chain A"/>
    <property type="match status" value="1"/>
</dbReference>
<dbReference type="PANTHER" id="PTHR46390">
    <property type="entry name" value="MANNOSE-1-PHOSPHATE GUANYLYLTRANSFERASE"/>
    <property type="match status" value="1"/>
</dbReference>
<comment type="similarity">
    <text evidence="1 8">Belongs to the mannose-6-phosphate isomerase type 2 family.</text>
</comment>
<evidence type="ECO:0000256" key="7">
    <source>
        <dbReference type="ARBA" id="ARBA00047343"/>
    </source>
</evidence>
<evidence type="ECO:0000259" key="9">
    <source>
        <dbReference type="Pfam" id="PF00483"/>
    </source>
</evidence>
<protein>
    <recommendedName>
        <fullName evidence="2">mannose-1-phosphate guanylyltransferase</fullName>
        <ecNumber evidence="2">2.7.7.13</ecNumber>
    </recommendedName>
</protein>
<dbReference type="AlphaFoldDB" id="A0A7C4RMZ3"/>
<comment type="catalytic activity">
    <reaction evidence="7">
        <text>alpha-D-mannose 1-phosphate + GTP + H(+) = GDP-alpha-D-mannose + diphosphate</text>
        <dbReference type="Rhea" id="RHEA:15229"/>
        <dbReference type="ChEBI" id="CHEBI:15378"/>
        <dbReference type="ChEBI" id="CHEBI:33019"/>
        <dbReference type="ChEBI" id="CHEBI:37565"/>
        <dbReference type="ChEBI" id="CHEBI:57527"/>
        <dbReference type="ChEBI" id="CHEBI:58409"/>
        <dbReference type="EC" id="2.7.7.13"/>
    </reaction>
</comment>
<evidence type="ECO:0000259" key="10">
    <source>
        <dbReference type="Pfam" id="PF01050"/>
    </source>
</evidence>
<dbReference type="EC" id="2.7.7.13" evidence="2"/>
<dbReference type="CDD" id="cd02509">
    <property type="entry name" value="GDP-M1P_Guanylyltransferase"/>
    <property type="match status" value="1"/>
</dbReference>
<evidence type="ECO:0000256" key="2">
    <source>
        <dbReference type="ARBA" id="ARBA00012387"/>
    </source>
</evidence>
<dbReference type="SUPFAM" id="SSF53448">
    <property type="entry name" value="Nucleotide-diphospho-sugar transferases"/>
    <property type="match status" value="1"/>
</dbReference>
<evidence type="ECO:0000256" key="5">
    <source>
        <dbReference type="ARBA" id="ARBA00022741"/>
    </source>
</evidence>
<dbReference type="EMBL" id="DSUH01000040">
    <property type="protein sequence ID" value="HGU31568.1"/>
    <property type="molecule type" value="Genomic_DNA"/>
</dbReference>
<reference evidence="12" key="1">
    <citation type="journal article" date="2020" name="mSystems">
        <title>Genome- and Community-Level Interaction Insights into Carbon Utilization and Element Cycling Functions of Hydrothermarchaeota in Hydrothermal Sediment.</title>
        <authorList>
            <person name="Zhou Z."/>
            <person name="Liu Y."/>
            <person name="Xu W."/>
            <person name="Pan J."/>
            <person name="Luo Z.H."/>
            <person name="Li M."/>
        </authorList>
    </citation>
    <scope>NUCLEOTIDE SEQUENCE [LARGE SCALE GENOMIC DNA]</scope>
    <source>
        <strain evidence="12">SpSt-477</strain>
    </source>
</reference>
<evidence type="ECO:0000256" key="1">
    <source>
        <dbReference type="ARBA" id="ARBA00006115"/>
    </source>
</evidence>
<gene>
    <name evidence="12" type="ORF">ENS29_01780</name>
</gene>
<evidence type="ECO:0000256" key="3">
    <source>
        <dbReference type="ARBA" id="ARBA00022679"/>
    </source>
</evidence>
<dbReference type="Pfam" id="PF22640">
    <property type="entry name" value="ManC_GMP_beta-helix"/>
    <property type="match status" value="1"/>
</dbReference>
<organism evidence="12">
    <name type="scientific">Desulfatirhabdium butyrativorans</name>
    <dbReference type="NCBI Taxonomy" id="340467"/>
    <lineage>
        <taxon>Bacteria</taxon>
        <taxon>Pseudomonadati</taxon>
        <taxon>Thermodesulfobacteriota</taxon>
        <taxon>Desulfobacteria</taxon>
        <taxon>Desulfobacterales</taxon>
        <taxon>Desulfatirhabdiaceae</taxon>
        <taxon>Desulfatirhabdium</taxon>
    </lineage>
</organism>
<dbReference type="Pfam" id="PF01050">
    <property type="entry name" value="MannoseP_isomer"/>
    <property type="match status" value="1"/>
</dbReference>
<evidence type="ECO:0000256" key="6">
    <source>
        <dbReference type="ARBA" id="ARBA00023134"/>
    </source>
</evidence>
<keyword evidence="4 12" id="KW-0548">Nucleotidyltransferase</keyword>
<dbReference type="GO" id="GO:0009298">
    <property type="term" value="P:GDP-mannose biosynthetic process"/>
    <property type="evidence" value="ECO:0007669"/>
    <property type="project" value="TreeGrafter"/>
</dbReference>
<feature type="domain" description="Mannose-6-phosphate isomerase type II C-terminal" evidence="10">
    <location>
        <begin position="352"/>
        <end position="429"/>
    </location>
</feature>
<evidence type="ECO:0000313" key="12">
    <source>
        <dbReference type="EMBL" id="HGU31568.1"/>
    </source>
</evidence>
<keyword evidence="12" id="KW-0413">Isomerase</keyword>
<dbReference type="SUPFAM" id="SSF159283">
    <property type="entry name" value="Guanosine diphospho-D-mannose pyrophosphorylase/mannose-6-phosphate isomerase linker domain"/>
    <property type="match status" value="1"/>
</dbReference>
<dbReference type="GO" id="GO:0016853">
    <property type="term" value="F:isomerase activity"/>
    <property type="evidence" value="ECO:0007669"/>
    <property type="project" value="UniProtKB-KW"/>
</dbReference>
<feature type="domain" description="Nucleotidyl transferase" evidence="9">
    <location>
        <begin position="10"/>
        <end position="286"/>
    </location>
</feature>
<dbReference type="InterPro" id="IPR006375">
    <property type="entry name" value="Man1P_GuaTrfase/Man6P_Isoase"/>
</dbReference>
<dbReference type="GO" id="GO:0000271">
    <property type="term" value="P:polysaccharide biosynthetic process"/>
    <property type="evidence" value="ECO:0007669"/>
    <property type="project" value="InterPro"/>
</dbReference>
<keyword evidence="6" id="KW-0342">GTP-binding</keyword>
<keyword evidence="3 12" id="KW-0808">Transferase</keyword>
<dbReference type="InterPro" id="IPR049577">
    <property type="entry name" value="GMPP_N"/>
</dbReference>
<feature type="domain" description="MannoseP isomerase/GMP-like beta-helix" evidence="11">
    <location>
        <begin position="295"/>
        <end position="346"/>
    </location>
</feature>
<dbReference type="GO" id="GO:0004475">
    <property type="term" value="F:mannose-1-phosphate guanylyltransferase (GTP) activity"/>
    <property type="evidence" value="ECO:0007669"/>
    <property type="project" value="UniProtKB-EC"/>
</dbReference>
<proteinExistence type="inferred from homology"/>
<dbReference type="InterPro" id="IPR005835">
    <property type="entry name" value="NTP_transferase_dom"/>
</dbReference>
<dbReference type="InterPro" id="IPR029044">
    <property type="entry name" value="Nucleotide-diphossugar_trans"/>
</dbReference>
<dbReference type="Pfam" id="PF00483">
    <property type="entry name" value="NTP_transferase"/>
    <property type="match status" value="1"/>
</dbReference>
<dbReference type="FunFam" id="3.90.550.10:FF:000046">
    <property type="entry name" value="Mannose-1-phosphate guanylyltransferase (GDP)"/>
    <property type="match status" value="1"/>
</dbReference>
<dbReference type="SUPFAM" id="SSF51182">
    <property type="entry name" value="RmlC-like cupins"/>
    <property type="match status" value="1"/>
</dbReference>
<evidence type="ECO:0000259" key="11">
    <source>
        <dbReference type="Pfam" id="PF22640"/>
    </source>
</evidence>
<evidence type="ECO:0000256" key="4">
    <source>
        <dbReference type="ARBA" id="ARBA00022695"/>
    </source>
</evidence>
<name>A0A7C4RMZ3_9BACT</name>
<keyword evidence="5" id="KW-0547">Nucleotide-binding</keyword>
<dbReference type="PANTHER" id="PTHR46390:SF1">
    <property type="entry name" value="MANNOSE-1-PHOSPHATE GUANYLYLTRANSFERASE"/>
    <property type="match status" value="1"/>
</dbReference>
<comment type="caution">
    <text evidence="12">The sequence shown here is derived from an EMBL/GenBank/DDBJ whole genome shotgun (WGS) entry which is preliminary data.</text>
</comment>
<dbReference type="NCBIfam" id="TIGR01479">
    <property type="entry name" value="GMP_PMI"/>
    <property type="match status" value="1"/>
</dbReference>
<dbReference type="InterPro" id="IPR001538">
    <property type="entry name" value="Man6P_isomerase-2_C"/>
</dbReference>
<dbReference type="GO" id="GO:0005525">
    <property type="term" value="F:GTP binding"/>
    <property type="evidence" value="ECO:0007669"/>
    <property type="project" value="UniProtKB-KW"/>
</dbReference>
<accession>A0A7C4RMZ3</accession>
<sequence>MKDVSLPIYPVLLAGGSGTRLWPVSRELFPKQLAKLCGEDSLVQTTIKRLSPVLDTNRIRIVCGAHHAADIGRHLQQIGIDPKDKIVSEPCGRNTAPAVLLALHRVLKEVDDAIVFIFPADHVIRHPKRFQEKLLAAARLAEAGFIVTFGIKPYYPETGYGYIEGGDPVEEGARRIRRFVEKPDRATAERYLQSGNFYWNSGMFAFRASVMAQEFERYQPDMSERFRQMMNGMTDVSMEDYASLPNVSIDVAVMENTRIGVVLPADLGWSDIGSWKSLYDFLPKDESNNVIVGDVILQQCHHCFVMTQERMIAVNGLSRIVIVETPDAVFVSDMETSRDVKEIVAVLKAQKRLQVQNHTTVTTPWGTRTTLEVRAGYQVHRLNVFPKEQVTIAPDPVRMKTLVLVDGTVQIHQNGDIRTMKLGESVSMAPSLEAELIVCNETEKDAHLMEIETSIRM</sequence>
<evidence type="ECO:0000256" key="8">
    <source>
        <dbReference type="RuleBase" id="RU004190"/>
    </source>
</evidence>
<dbReference type="InterPro" id="IPR054566">
    <property type="entry name" value="ManC/GMP-like_b-helix"/>
</dbReference>
<dbReference type="InterPro" id="IPR011051">
    <property type="entry name" value="RmlC_Cupin_sf"/>
</dbReference>